<dbReference type="AlphaFoldDB" id="A0A0A1TYB7"/>
<organism evidence="5 6">
    <name type="scientific">Entamoeba invadens IP1</name>
    <dbReference type="NCBI Taxonomy" id="370355"/>
    <lineage>
        <taxon>Eukaryota</taxon>
        <taxon>Amoebozoa</taxon>
        <taxon>Evosea</taxon>
        <taxon>Archamoebae</taxon>
        <taxon>Mastigamoebida</taxon>
        <taxon>Entamoebidae</taxon>
        <taxon>Entamoeba</taxon>
    </lineage>
</organism>
<dbReference type="GO" id="GO:0005524">
    <property type="term" value="F:ATP binding"/>
    <property type="evidence" value="ECO:0007669"/>
    <property type="project" value="UniProtKB-KW"/>
</dbReference>
<dbReference type="RefSeq" id="XP_004182837.1">
    <property type="nucleotide sequence ID" value="XM_004182789.1"/>
</dbReference>
<proteinExistence type="predicted"/>
<dbReference type="GO" id="GO:0032301">
    <property type="term" value="C:MutSalpha complex"/>
    <property type="evidence" value="ECO:0007669"/>
    <property type="project" value="TreeGrafter"/>
</dbReference>
<dbReference type="Gene3D" id="3.30.420.110">
    <property type="entry name" value="MutS, connector domain"/>
    <property type="match status" value="1"/>
</dbReference>
<dbReference type="InterPro" id="IPR007696">
    <property type="entry name" value="DNA_mismatch_repair_MutS_core"/>
</dbReference>
<keyword evidence="1" id="KW-0547">Nucleotide-binding</keyword>
<dbReference type="EMBL" id="KB207268">
    <property type="protein sequence ID" value="ELP83491.1"/>
    <property type="molecule type" value="Genomic_DNA"/>
</dbReference>
<evidence type="ECO:0000256" key="1">
    <source>
        <dbReference type="ARBA" id="ARBA00022741"/>
    </source>
</evidence>
<dbReference type="PROSITE" id="PS00486">
    <property type="entry name" value="DNA_MISMATCH_REPAIR_2"/>
    <property type="match status" value="1"/>
</dbReference>
<evidence type="ECO:0000313" key="5">
    <source>
        <dbReference type="EMBL" id="ELP83491.1"/>
    </source>
</evidence>
<protein>
    <submittedName>
        <fullName evidence="5">DNA mismatch repair protein muts, putative</fullName>
    </submittedName>
</protein>
<feature type="non-terminal residue" evidence="5">
    <location>
        <position position="656"/>
    </location>
</feature>
<dbReference type="InterPro" id="IPR000432">
    <property type="entry name" value="DNA_mismatch_repair_MutS_C"/>
</dbReference>
<gene>
    <name evidence="5" type="ORF">EIN_377160</name>
</gene>
<dbReference type="Proteomes" id="UP000014680">
    <property type="component" value="Unassembled WGS sequence"/>
</dbReference>
<dbReference type="SMART" id="SM00534">
    <property type="entry name" value="MUTSac"/>
    <property type="match status" value="1"/>
</dbReference>
<keyword evidence="2" id="KW-0067">ATP-binding</keyword>
<dbReference type="SUPFAM" id="SSF48334">
    <property type="entry name" value="DNA repair protein MutS, domain III"/>
    <property type="match status" value="1"/>
</dbReference>
<dbReference type="SUPFAM" id="SSF52540">
    <property type="entry name" value="P-loop containing nucleoside triphosphate hydrolases"/>
    <property type="match status" value="1"/>
</dbReference>
<evidence type="ECO:0000256" key="3">
    <source>
        <dbReference type="ARBA" id="ARBA00023125"/>
    </source>
</evidence>
<dbReference type="SMART" id="SM00533">
    <property type="entry name" value="MUTSd"/>
    <property type="match status" value="1"/>
</dbReference>
<dbReference type="GeneID" id="14882499"/>
<dbReference type="Pfam" id="PF05188">
    <property type="entry name" value="MutS_II"/>
    <property type="match status" value="1"/>
</dbReference>
<dbReference type="PANTHER" id="PTHR11361">
    <property type="entry name" value="DNA MISMATCH REPAIR PROTEIN MUTS FAMILY MEMBER"/>
    <property type="match status" value="1"/>
</dbReference>
<dbReference type="OMA" id="KMTMLYK"/>
<dbReference type="Gene3D" id="1.10.1420.10">
    <property type="match status" value="2"/>
</dbReference>
<dbReference type="PANTHER" id="PTHR11361:SF146">
    <property type="entry name" value="DNA MISMATCH REPAIR PROTEINS MUTS FAMILY DOMAIN-CONTAINING PROTEIN"/>
    <property type="match status" value="1"/>
</dbReference>
<dbReference type="OrthoDB" id="276261at2759"/>
<name>A0A0A1TYB7_ENTIV</name>
<dbReference type="InterPro" id="IPR017261">
    <property type="entry name" value="DNA_mismatch_repair_MutS/MSH"/>
</dbReference>
<dbReference type="VEuPathDB" id="AmoebaDB:EIN_377160"/>
<keyword evidence="3" id="KW-0238">DNA-binding</keyword>
<evidence type="ECO:0000256" key="2">
    <source>
        <dbReference type="ARBA" id="ARBA00022840"/>
    </source>
</evidence>
<dbReference type="Pfam" id="PF05192">
    <property type="entry name" value="MutS_III"/>
    <property type="match status" value="1"/>
</dbReference>
<reference evidence="5 6" key="1">
    <citation type="submission" date="2012-10" db="EMBL/GenBank/DDBJ databases">
        <authorList>
            <person name="Zafar N."/>
            <person name="Inman J."/>
            <person name="Hall N."/>
            <person name="Lorenzi H."/>
            <person name="Caler E."/>
        </authorList>
    </citation>
    <scope>NUCLEOTIDE SEQUENCE [LARGE SCALE GENOMIC DNA]</scope>
    <source>
        <strain evidence="5 6">IP1</strain>
    </source>
</reference>
<dbReference type="GO" id="GO:0006298">
    <property type="term" value="P:mismatch repair"/>
    <property type="evidence" value="ECO:0007669"/>
    <property type="project" value="InterPro"/>
</dbReference>
<sequence>MEKFDREVVMALCETKGKEIGVCWFECGTNNISLSQYLDTNTYVQTLILVNIKSPSQIIVSKTQEKSELTQLLLKENKKVTFFPRSAFNENDGVTLSETLFMSGSSNIIRKNLESHYLCAAAFNALVQKMEKTAFVIQPGVINGKFVPLTNKVTIDVQTAQQLELITNNIDEKTNGSLFEVMNSTITNVGRKELIDNLLQPPSDVETIRDRQNTIEYFLRNSEDYYKCLEHLKQLPDLDKIITAIIQLTKTDGLKQSTLQSILKNFFNLYKLLAYIPQFKDSIAGLKNAPLIFGAMKIVLEDVAFGEMKESLDALINESAAFSKQSRNNICFLVKQNISPYLDVSRQILAETLQEVDDIAQKAAQSGLSIKTTKNGFLFVFNGEQEKIPENCCRVVKLSNTKYSVNTPELLSLSNKFRSTKEEIVQLSINVLARNAEAFKKNIPSLNKLSEVVGLLDMLICFVTYASSHDLMCRPIFNNNRSIIIKQGKHPVLATTLPKFVPNDTFIDDTSRFCLINGPNMGGKSTYIRQVALLEIMAHMGSFVPAEAVTLRPLSKIMSRLSIDDSVETNQSSFMKEMKEINEILHETNDSSLILVDELGRGTSVLDGVSVAWAVSEEILNKSLATCLFVSHFPEMNKLEKLYPQVVREYHMEFSL</sequence>
<keyword evidence="6" id="KW-1185">Reference proteome</keyword>
<dbReference type="GO" id="GO:0140664">
    <property type="term" value="F:ATP-dependent DNA damage sensor activity"/>
    <property type="evidence" value="ECO:0007669"/>
    <property type="project" value="InterPro"/>
</dbReference>
<dbReference type="Pfam" id="PF00488">
    <property type="entry name" value="MutS_V"/>
    <property type="match status" value="1"/>
</dbReference>
<dbReference type="InterPro" id="IPR007860">
    <property type="entry name" value="DNA_mmatch_repair_MutS_con_dom"/>
</dbReference>
<dbReference type="InterPro" id="IPR036187">
    <property type="entry name" value="DNA_mismatch_repair_MutS_sf"/>
</dbReference>
<dbReference type="Gene3D" id="3.40.50.300">
    <property type="entry name" value="P-loop containing nucleotide triphosphate hydrolases"/>
    <property type="match status" value="1"/>
</dbReference>
<feature type="domain" description="DNA mismatch repair proteins mutS family" evidence="4">
    <location>
        <begin position="592"/>
        <end position="608"/>
    </location>
</feature>
<dbReference type="PIRSF" id="PIRSF037677">
    <property type="entry name" value="DNA_mis_repair_Msh6"/>
    <property type="match status" value="1"/>
</dbReference>
<accession>A0A0A1TYB7</accession>
<evidence type="ECO:0000259" key="4">
    <source>
        <dbReference type="PROSITE" id="PS00486"/>
    </source>
</evidence>
<dbReference type="GO" id="GO:0030983">
    <property type="term" value="F:mismatched DNA binding"/>
    <property type="evidence" value="ECO:0007669"/>
    <property type="project" value="InterPro"/>
</dbReference>
<evidence type="ECO:0000313" key="6">
    <source>
        <dbReference type="Proteomes" id="UP000014680"/>
    </source>
</evidence>
<dbReference type="KEGG" id="eiv:EIN_377160"/>
<dbReference type="InterPro" id="IPR027417">
    <property type="entry name" value="P-loop_NTPase"/>
</dbReference>
<dbReference type="InterPro" id="IPR045076">
    <property type="entry name" value="MutS"/>
</dbReference>
<dbReference type="InterPro" id="IPR036678">
    <property type="entry name" value="MutS_con_dom_sf"/>
</dbReference>